<dbReference type="RefSeq" id="XP_008866958.1">
    <property type="nucleotide sequence ID" value="XM_008868736.1"/>
</dbReference>
<organism evidence="3">
    <name type="scientific">Aphanomyces invadans</name>
    <dbReference type="NCBI Taxonomy" id="157072"/>
    <lineage>
        <taxon>Eukaryota</taxon>
        <taxon>Sar</taxon>
        <taxon>Stramenopiles</taxon>
        <taxon>Oomycota</taxon>
        <taxon>Saprolegniomycetes</taxon>
        <taxon>Saprolegniales</taxon>
        <taxon>Verrucalvaceae</taxon>
        <taxon>Aphanomyces</taxon>
    </lineage>
</organism>
<reference evidence="3" key="1">
    <citation type="submission" date="2013-12" db="EMBL/GenBank/DDBJ databases">
        <title>The Genome Sequence of Aphanomyces invadans NJM9701.</title>
        <authorList>
            <consortium name="The Broad Institute Genomics Platform"/>
            <person name="Russ C."/>
            <person name="Tyler B."/>
            <person name="van West P."/>
            <person name="Dieguez-Uribeondo J."/>
            <person name="Young S.K."/>
            <person name="Zeng Q."/>
            <person name="Gargeya S."/>
            <person name="Fitzgerald M."/>
            <person name="Abouelleil A."/>
            <person name="Alvarado L."/>
            <person name="Chapman S.B."/>
            <person name="Gainer-Dewar J."/>
            <person name="Goldberg J."/>
            <person name="Griggs A."/>
            <person name="Gujja S."/>
            <person name="Hansen M."/>
            <person name="Howarth C."/>
            <person name="Imamovic A."/>
            <person name="Ireland A."/>
            <person name="Larimer J."/>
            <person name="McCowan C."/>
            <person name="Murphy C."/>
            <person name="Pearson M."/>
            <person name="Poon T.W."/>
            <person name="Priest M."/>
            <person name="Roberts A."/>
            <person name="Saif S."/>
            <person name="Shea T."/>
            <person name="Sykes S."/>
            <person name="Wortman J."/>
            <person name="Nusbaum C."/>
            <person name="Birren B."/>
        </authorList>
    </citation>
    <scope>NUCLEOTIDE SEQUENCE [LARGE SCALE GENOMIC DNA]</scope>
    <source>
        <strain evidence="3">NJM9701</strain>
    </source>
</reference>
<accession>A0A024UDP7</accession>
<feature type="compositionally biased region" description="Polar residues" evidence="2">
    <location>
        <begin position="171"/>
        <end position="191"/>
    </location>
</feature>
<dbReference type="EMBL" id="KI913958">
    <property type="protein sequence ID" value="ETW04002.1"/>
    <property type="molecule type" value="Genomic_DNA"/>
</dbReference>
<feature type="coiled-coil region" evidence="1">
    <location>
        <begin position="307"/>
        <end position="368"/>
    </location>
</feature>
<dbReference type="OrthoDB" id="70595at2759"/>
<dbReference type="VEuPathDB" id="FungiDB:H310_04407"/>
<evidence type="ECO:0000313" key="3">
    <source>
        <dbReference type="EMBL" id="ETW04002.1"/>
    </source>
</evidence>
<dbReference type="eggNOG" id="ENOG502RXT6">
    <property type="taxonomic scope" value="Eukaryota"/>
</dbReference>
<sequence length="701" mass="77305">MADKLASELQLPNVSALQLQELKWTTKEKIWLQLVHKNPSSSEAYERVKALSDDRKQARAVEKAEDLPKETLRKSEDSYRADFMKVIETELARIGAPSMITWQRLVLDKDCNYQAMRIVLTKIKSSQKKVRAQSVLPVIELKPTPPQPGRTDTSTILFSSNSSHSRGELATPSSDSAFHATSFSRGSSNRRSAAKPSSPEHPETNSPPLSPDDMLKAHNTRLLPSTDTAPRPSWNSDCTDLAQRDASPSMPSLPYMKRHLSSSSDGRQPPRQFPDASAFPTMSSTPEIQPSSHEGPAKQTSATTQKLKAALAENAALKKKMEDLMALHDAAMDASPDGKGSVPSTRRVRLLQAQNLQLQRQVDMLTEAVHMRQHSHDDLAHVVSSLVAIVQEGEKDAAAAGADQSKGKPDKWMFAVPSALLAELKLVESRLGQLQRKCSMELPLRYNADVMHDRNAVLLSDIHDHHASIGPEHVPQLTHLRFDRLHALETALSECVRRLDSLTLALMDRKDNGDLAAVTSPLATATRAVVEEVALFGSAVCHHPVGPGTKLTSEPRAQDIVQLVPKKDKVLTMHLNRLAMYEAGRDVQLKSITTELAGYKHRAAAHAELTARLVDGVRGIGMEKLAWVQQTLRPALHGLGQVYDHMKAASDIPKGWATLFRDTFEQHVHTLSRVELDFQQYTKTVNAKLDNTLEALIASSS</sequence>
<dbReference type="GeneID" id="20081457"/>
<proteinExistence type="predicted"/>
<dbReference type="AlphaFoldDB" id="A0A024UDP7"/>
<evidence type="ECO:0000256" key="1">
    <source>
        <dbReference type="SAM" id="Coils"/>
    </source>
</evidence>
<keyword evidence="1" id="KW-0175">Coiled coil</keyword>
<feature type="region of interest" description="Disordered" evidence="2">
    <location>
        <begin position="140"/>
        <end position="305"/>
    </location>
</feature>
<feature type="compositionally biased region" description="Polar residues" evidence="2">
    <location>
        <begin position="150"/>
        <end position="164"/>
    </location>
</feature>
<gene>
    <name evidence="3" type="ORF">H310_04407</name>
</gene>
<feature type="compositionally biased region" description="Polar residues" evidence="2">
    <location>
        <begin position="280"/>
        <end position="305"/>
    </location>
</feature>
<evidence type="ECO:0000256" key="2">
    <source>
        <dbReference type="SAM" id="MobiDB-lite"/>
    </source>
</evidence>
<name>A0A024UDP7_9STRA</name>
<protein>
    <submittedName>
        <fullName evidence="3">Uncharacterized protein</fullName>
    </submittedName>
</protein>
<feature type="compositionally biased region" description="Polar residues" evidence="2">
    <location>
        <begin position="222"/>
        <end position="238"/>
    </location>
</feature>